<reference evidence="1 2" key="2">
    <citation type="journal article" date="2015" name="Stand. Genomic Sci.">
        <title>The complete genome sequence of the rumen methanogen Methanosarcina barkeri CM1.</title>
        <authorList>
            <person name="Lambie S.C."/>
            <person name="Kelly W.J."/>
            <person name="Leahy S.C."/>
            <person name="Li D."/>
            <person name="Reilly K."/>
            <person name="McAllister T.A."/>
            <person name="Valle E.R."/>
            <person name="Attwood G.T."/>
            <person name="Altermann E."/>
        </authorList>
    </citation>
    <scope>NUCLEOTIDE SEQUENCE [LARGE SCALE GENOMIC DNA]</scope>
    <source>
        <strain evidence="1 2">CM1</strain>
    </source>
</reference>
<protein>
    <submittedName>
        <fullName evidence="1">Uncharacterized protein</fullName>
    </submittedName>
</protein>
<reference evidence="2" key="1">
    <citation type="submission" date="2014-06" db="EMBL/GenBank/DDBJ databases">
        <title>The complete genome sequence of Methanosarcina barkeri CM1.</title>
        <authorList>
            <consortium name="Pastoral Greenhouse Gas Research Consortium"/>
            <person name="Lambie S.C."/>
            <person name="Leahy S.C."/>
            <person name="Kelly W.J."/>
            <person name="Li D."/>
            <person name="Reilly K."/>
            <person name="Attwood G.T."/>
            <person name="Altermann E."/>
        </authorList>
    </citation>
    <scope>NUCLEOTIDE SEQUENCE [LARGE SCALE GENOMIC DNA]</scope>
    <source>
        <strain evidence="2">CM1</strain>
    </source>
</reference>
<dbReference type="AlphaFoldDB" id="A0A0G3C6V9"/>
<dbReference type="PATRIC" id="fig|796385.3.peg.780"/>
<accession>A0A0G3C6V9</accession>
<dbReference type="EMBL" id="CP008746">
    <property type="protein sequence ID" value="AKJ37716.1"/>
    <property type="molecule type" value="Genomic_DNA"/>
</dbReference>
<evidence type="ECO:0000313" key="2">
    <source>
        <dbReference type="Proteomes" id="UP000035331"/>
    </source>
</evidence>
<organism evidence="1 2">
    <name type="scientific">Methanosarcina barkeri CM1</name>
    <dbReference type="NCBI Taxonomy" id="796385"/>
    <lineage>
        <taxon>Archaea</taxon>
        <taxon>Methanobacteriati</taxon>
        <taxon>Methanobacteriota</taxon>
        <taxon>Stenosarchaea group</taxon>
        <taxon>Methanomicrobia</taxon>
        <taxon>Methanosarcinales</taxon>
        <taxon>Methanosarcinaceae</taxon>
        <taxon>Methanosarcina</taxon>
    </lineage>
</organism>
<sequence>MKKLRGDYIFYLLIFKVDYIIDQILKFLSYNFHLHFSKNNITLSNFIAFAIKFSNFNLK</sequence>
<dbReference type="Proteomes" id="UP000035331">
    <property type="component" value="Chromosome"/>
</dbReference>
<proteinExistence type="predicted"/>
<gene>
    <name evidence="1" type="ORF">MCM1_0624</name>
</gene>
<name>A0A0G3C6V9_METBA</name>
<evidence type="ECO:0000313" key="1">
    <source>
        <dbReference type="EMBL" id="AKJ37716.1"/>
    </source>
</evidence>